<evidence type="ECO:0000256" key="1">
    <source>
        <dbReference type="ARBA" id="ARBA00006641"/>
    </source>
</evidence>
<name>A0A1G6H5Q7_9MICO</name>
<evidence type="ECO:0000256" key="6">
    <source>
        <dbReference type="HAMAP-Rule" id="MF_00417"/>
    </source>
</evidence>
<dbReference type="Proteomes" id="UP000199039">
    <property type="component" value="Unassembled WGS sequence"/>
</dbReference>
<dbReference type="InterPro" id="IPR000816">
    <property type="entry name" value="Peptidase_C15"/>
</dbReference>
<feature type="region of interest" description="Disordered" evidence="8">
    <location>
        <begin position="174"/>
        <end position="194"/>
    </location>
</feature>
<comment type="function">
    <text evidence="6">Removes 5-oxoproline from various penultimate amino acid residues except L-proline.</text>
</comment>
<dbReference type="PRINTS" id="PR00706">
    <property type="entry name" value="PYROGLUPTASE"/>
</dbReference>
<comment type="subunit">
    <text evidence="6">Homotetramer.</text>
</comment>
<accession>A0A1G6H5Q7</accession>
<comment type="subcellular location">
    <subcellularLocation>
        <location evidence="6">Cytoplasm</location>
    </subcellularLocation>
</comment>
<keyword evidence="5 6" id="KW-0788">Thiol protease</keyword>
<feature type="active site" evidence="6">
    <location>
        <position position="90"/>
    </location>
</feature>
<evidence type="ECO:0000256" key="5">
    <source>
        <dbReference type="ARBA" id="ARBA00022807"/>
    </source>
</evidence>
<proteinExistence type="inferred from homology"/>
<dbReference type="GO" id="GO:0006508">
    <property type="term" value="P:proteolysis"/>
    <property type="evidence" value="ECO:0007669"/>
    <property type="project" value="UniProtKB-KW"/>
</dbReference>
<dbReference type="PANTHER" id="PTHR23402:SF1">
    <property type="entry name" value="PYROGLUTAMYL-PEPTIDASE I"/>
    <property type="match status" value="1"/>
</dbReference>
<comment type="catalytic activity">
    <reaction evidence="6 7">
        <text>Release of an N-terminal pyroglutamyl group from a polypeptide, the second amino acid generally not being Pro.</text>
        <dbReference type="EC" id="3.4.19.3"/>
    </reaction>
</comment>
<dbReference type="PIRSF" id="PIRSF015592">
    <property type="entry name" value="Prld-crbxl_pptds"/>
    <property type="match status" value="1"/>
</dbReference>
<evidence type="ECO:0000256" key="8">
    <source>
        <dbReference type="SAM" id="MobiDB-lite"/>
    </source>
</evidence>
<protein>
    <recommendedName>
        <fullName evidence="6">Pyrrolidone-carboxylate peptidase</fullName>
        <ecNumber evidence="6">3.4.19.3</ecNumber>
    </recommendedName>
    <alternativeName>
        <fullName evidence="6">5-oxoprolyl-peptidase</fullName>
    </alternativeName>
    <alternativeName>
        <fullName evidence="6">Pyroglutamyl-peptidase I</fullName>
        <shortName evidence="6">PGP-I</shortName>
        <shortName evidence="6">Pyrase</shortName>
    </alternativeName>
</protein>
<keyword evidence="4 6" id="KW-0378">Hydrolase</keyword>
<keyword evidence="2 6" id="KW-0963">Cytoplasm</keyword>
<dbReference type="STRING" id="1814289.SAMN05216410_0752"/>
<organism evidence="9 10">
    <name type="scientific">Sanguibacter gelidistatuariae</name>
    <dbReference type="NCBI Taxonomy" id="1814289"/>
    <lineage>
        <taxon>Bacteria</taxon>
        <taxon>Bacillati</taxon>
        <taxon>Actinomycetota</taxon>
        <taxon>Actinomycetes</taxon>
        <taxon>Micrococcales</taxon>
        <taxon>Sanguibacteraceae</taxon>
        <taxon>Sanguibacter</taxon>
    </lineage>
</organism>
<evidence type="ECO:0000256" key="7">
    <source>
        <dbReference type="PROSITE-ProRule" id="PRU10077"/>
    </source>
</evidence>
<comment type="similarity">
    <text evidence="1 6">Belongs to the peptidase C15 family.</text>
</comment>
<reference evidence="9 10" key="1">
    <citation type="submission" date="2016-09" db="EMBL/GenBank/DDBJ databases">
        <authorList>
            <person name="Capua I."/>
            <person name="De Benedictis P."/>
            <person name="Joannis T."/>
            <person name="Lombin L.H."/>
            <person name="Cattoli G."/>
        </authorList>
    </citation>
    <scope>NUCLEOTIDE SEQUENCE [LARGE SCALE GENOMIC DNA]</scope>
    <source>
        <strain evidence="9 10">ISLP-3</strain>
    </source>
</reference>
<feature type="active site" evidence="6 7">
    <location>
        <position position="153"/>
    </location>
</feature>
<dbReference type="InterPro" id="IPR029762">
    <property type="entry name" value="PGP-I_bact-type"/>
</dbReference>
<evidence type="ECO:0000256" key="3">
    <source>
        <dbReference type="ARBA" id="ARBA00022670"/>
    </source>
</evidence>
<evidence type="ECO:0000313" key="10">
    <source>
        <dbReference type="Proteomes" id="UP000199039"/>
    </source>
</evidence>
<gene>
    <name evidence="6" type="primary">pcp</name>
    <name evidence="9" type="ORF">SAMN05216410_0752</name>
</gene>
<evidence type="ECO:0000256" key="4">
    <source>
        <dbReference type="ARBA" id="ARBA00022801"/>
    </source>
</evidence>
<evidence type="ECO:0000313" key="9">
    <source>
        <dbReference type="EMBL" id="SDB89473.1"/>
    </source>
</evidence>
<dbReference type="CDD" id="cd00501">
    <property type="entry name" value="Peptidase_C15"/>
    <property type="match status" value="1"/>
</dbReference>
<dbReference type="RefSeq" id="WP_245700837.1">
    <property type="nucleotide sequence ID" value="NZ_FMYH01000001.1"/>
</dbReference>
<evidence type="ECO:0000256" key="2">
    <source>
        <dbReference type="ARBA" id="ARBA00022490"/>
    </source>
</evidence>
<dbReference type="HAMAP" id="MF_00417">
    <property type="entry name" value="Pyrrolid_peptidase"/>
    <property type="match status" value="1"/>
</dbReference>
<dbReference type="PANTHER" id="PTHR23402">
    <property type="entry name" value="PROTEASE FAMILY C15 PYROGLUTAMYL-PEPTIDASE I-RELATED"/>
    <property type="match status" value="1"/>
</dbReference>
<dbReference type="Gene3D" id="3.40.630.20">
    <property type="entry name" value="Peptidase C15, pyroglutamyl peptidase I-like"/>
    <property type="match status" value="1"/>
</dbReference>
<keyword evidence="10" id="KW-1185">Reference proteome</keyword>
<sequence>MSTVPMRTVSMSTVLLTGFEPFAGETTNPSWLAVQRAQELWEGPEALDVLELPVEFGRAAEVLNEAIERLRPELVIAVGQAGGRATLALERVAINVDDARIPDNAGASPVDAAIVVGGPAAYFATLPIKAALAALTREGIPAVVSQTAGTFVCNHVFYALMHALAGAAGDEMAAGEPAEGVPGRDHRRGPRGGFVHVPYAPEQAAGTSHPSMTVETMATGLVSIVRTSLTTTTDMALAAGATH</sequence>
<dbReference type="EMBL" id="FMYH01000001">
    <property type="protein sequence ID" value="SDB89473.1"/>
    <property type="molecule type" value="Genomic_DNA"/>
</dbReference>
<feature type="active site" evidence="6">
    <location>
        <position position="196"/>
    </location>
</feature>
<dbReference type="InterPro" id="IPR036440">
    <property type="entry name" value="Peptidase_C15-like_sf"/>
</dbReference>
<dbReference type="SUPFAM" id="SSF53182">
    <property type="entry name" value="Pyrrolidone carboxyl peptidase (pyroglutamate aminopeptidase)"/>
    <property type="match status" value="1"/>
</dbReference>
<dbReference type="NCBIfam" id="NF009676">
    <property type="entry name" value="PRK13197.1"/>
    <property type="match status" value="1"/>
</dbReference>
<dbReference type="InterPro" id="IPR016125">
    <property type="entry name" value="Peptidase_C15-like"/>
</dbReference>
<dbReference type="InterPro" id="IPR033694">
    <property type="entry name" value="PGPEP1_Cys_AS"/>
</dbReference>
<keyword evidence="3 6" id="KW-0645">Protease</keyword>
<dbReference type="PROSITE" id="PS01334">
    <property type="entry name" value="PYRASE_CYS"/>
    <property type="match status" value="1"/>
</dbReference>
<dbReference type="AlphaFoldDB" id="A0A1G6H5Q7"/>
<dbReference type="EC" id="3.4.19.3" evidence="6"/>
<dbReference type="GO" id="GO:0016920">
    <property type="term" value="F:pyroglutamyl-peptidase activity"/>
    <property type="evidence" value="ECO:0007669"/>
    <property type="project" value="UniProtKB-UniRule"/>
</dbReference>
<dbReference type="GO" id="GO:0005829">
    <property type="term" value="C:cytosol"/>
    <property type="evidence" value="ECO:0007669"/>
    <property type="project" value="InterPro"/>
</dbReference>
<dbReference type="Pfam" id="PF01470">
    <property type="entry name" value="Peptidase_C15"/>
    <property type="match status" value="1"/>
</dbReference>